<name>A0A645F7U9_9ZZZZ</name>
<evidence type="ECO:0000259" key="1">
    <source>
        <dbReference type="Pfam" id="PF13568"/>
    </source>
</evidence>
<dbReference type="Pfam" id="PF13568">
    <property type="entry name" value="OMP_b-brl_2"/>
    <property type="match status" value="1"/>
</dbReference>
<dbReference type="SUPFAM" id="SSF56925">
    <property type="entry name" value="OMPA-like"/>
    <property type="match status" value="1"/>
</dbReference>
<sequence length="236" mass="26467">MKIKIIVFMALLLLAAPLSAQLRTGLKGGGNLSNINMYWGDVDLDNYNPRIVVQAGLMAEYMFMPRLGLQVELHYLNNGATINPEKHRQWFTYSDEISFEGFINMHTFRLPVYLKTKLALSSDWKIYVMGGGFVSFSTSASQHQKFSGPLSLKLRWSLYEPEVRILEDVGDNLFMQHCWAVGFAAEAGVEVMDRLTVGVGFAPVLNNMSALSYLPGTSIQPVTRMWTATVSAGYFF</sequence>
<reference evidence="2" key="1">
    <citation type="submission" date="2019-08" db="EMBL/GenBank/DDBJ databases">
        <authorList>
            <person name="Kucharzyk K."/>
            <person name="Murdoch R.W."/>
            <person name="Higgins S."/>
            <person name="Loffler F."/>
        </authorList>
    </citation>
    <scope>NUCLEOTIDE SEQUENCE</scope>
</reference>
<accession>A0A645F7U9</accession>
<feature type="domain" description="Outer membrane protein beta-barrel" evidence="1">
    <location>
        <begin position="22"/>
        <end position="208"/>
    </location>
</feature>
<dbReference type="InterPro" id="IPR011250">
    <property type="entry name" value="OMP/PagP_B-barrel"/>
</dbReference>
<protein>
    <recommendedName>
        <fullName evidence="1">Outer membrane protein beta-barrel domain-containing protein</fullName>
    </recommendedName>
</protein>
<dbReference type="InterPro" id="IPR025665">
    <property type="entry name" value="Beta-barrel_OMP_2"/>
</dbReference>
<comment type="caution">
    <text evidence="2">The sequence shown here is derived from an EMBL/GenBank/DDBJ whole genome shotgun (WGS) entry which is preliminary data.</text>
</comment>
<dbReference type="AlphaFoldDB" id="A0A645F7U9"/>
<organism evidence="2">
    <name type="scientific">bioreactor metagenome</name>
    <dbReference type="NCBI Taxonomy" id="1076179"/>
    <lineage>
        <taxon>unclassified sequences</taxon>
        <taxon>metagenomes</taxon>
        <taxon>ecological metagenomes</taxon>
    </lineage>
</organism>
<dbReference type="EMBL" id="VSSQ01056108">
    <property type="protein sequence ID" value="MPN09970.1"/>
    <property type="molecule type" value="Genomic_DNA"/>
</dbReference>
<gene>
    <name evidence="2" type="ORF">SDC9_157263</name>
</gene>
<proteinExistence type="predicted"/>
<evidence type="ECO:0000313" key="2">
    <source>
        <dbReference type="EMBL" id="MPN09970.1"/>
    </source>
</evidence>